<organism evidence="4 5">
    <name type="scientific">Spiribacter salilacus</name>
    <dbReference type="NCBI Taxonomy" id="2664894"/>
    <lineage>
        <taxon>Bacteria</taxon>
        <taxon>Pseudomonadati</taxon>
        <taxon>Pseudomonadota</taxon>
        <taxon>Gammaproteobacteria</taxon>
        <taxon>Chromatiales</taxon>
        <taxon>Ectothiorhodospiraceae</taxon>
        <taxon>Spiribacter</taxon>
    </lineage>
</organism>
<keyword evidence="5" id="KW-1185">Reference proteome</keyword>
<dbReference type="SUPFAM" id="SSF52172">
    <property type="entry name" value="CheY-like"/>
    <property type="match status" value="1"/>
</dbReference>
<dbReference type="Pfam" id="PF00072">
    <property type="entry name" value="Response_reg"/>
    <property type="match status" value="1"/>
</dbReference>
<keyword evidence="1 2" id="KW-0597">Phosphoprotein</keyword>
<dbReference type="AlphaFoldDB" id="A0A6N7QQ15"/>
<dbReference type="PROSITE" id="PS50110">
    <property type="entry name" value="RESPONSE_REGULATORY"/>
    <property type="match status" value="1"/>
</dbReference>
<feature type="modified residue" description="4-aspartylphosphate" evidence="2">
    <location>
        <position position="53"/>
    </location>
</feature>
<dbReference type="GO" id="GO:0000160">
    <property type="term" value="P:phosphorelay signal transduction system"/>
    <property type="evidence" value="ECO:0007669"/>
    <property type="project" value="InterPro"/>
</dbReference>
<dbReference type="Gene3D" id="3.40.50.2300">
    <property type="match status" value="1"/>
</dbReference>
<evidence type="ECO:0000313" key="5">
    <source>
        <dbReference type="Proteomes" id="UP000433788"/>
    </source>
</evidence>
<dbReference type="InterPro" id="IPR001789">
    <property type="entry name" value="Sig_transdc_resp-reg_receiver"/>
</dbReference>
<dbReference type="PANTHER" id="PTHR44591:SF3">
    <property type="entry name" value="RESPONSE REGULATORY DOMAIN-CONTAINING PROTEIN"/>
    <property type="match status" value="1"/>
</dbReference>
<dbReference type="SMART" id="SM00448">
    <property type="entry name" value="REC"/>
    <property type="match status" value="1"/>
</dbReference>
<dbReference type="InterPro" id="IPR011006">
    <property type="entry name" value="CheY-like_superfamily"/>
</dbReference>
<dbReference type="Proteomes" id="UP000433788">
    <property type="component" value="Unassembled WGS sequence"/>
</dbReference>
<evidence type="ECO:0000313" key="4">
    <source>
        <dbReference type="EMBL" id="MRH77473.1"/>
    </source>
</evidence>
<dbReference type="PANTHER" id="PTHR44591">
    <property type="entry name" value="STRESS RESPONSE REGULATOR PROTEIN 1"/>
    <property type="match status" value="1"/>
</dbReference>
<dbReference type="InterPro" id="IPR050595">
    <property type="entry name" value="Bact_response_regulator"/>
</dbReference>
<evidence type="ECO:0000259" key="3">
    <source>
        <dbReference type="PROSITE" id="PS50110"/>
    </source>
</evidence>
<evidence type="ECO:0000256" key="2">
    <source>
        <dbReference type="PROSITE-ProRule" id="PRU00169"/>
    </source>
</evidence>
<dbReference type="RefSeq" id="WP_153718521.1">
    <property type="nucleotide sequence ID" value="NZ_WJPP01000001.1"/>
</dbReference>
<evidence type="ECO:0000256" key="1">
    <source>
        <dbReference type="ARBA" id="ARBA00022553"/>
    </source>
</evidence>
<comment type="caution">
    <text evidence="4">The sequence shown here is derived from an EMBL/GenBank/DDBJ whole genome shotgun (WGS) entry which is preliminary data.</text>
</comment>
<proteinExistence type="predicted"/>
<accession>A0A6N7QQ15</accession>
<gene>
    <name evidence="4" type="ORF">GH984_01945</name>
</gene>
<name>A0A6N7QQ15_9GAMM</name>
<reference evidence="4 5" key="1">
    <citation type="submission" date="2019-11" db="EMBL/GenBank/DDBJ databases">
        <authorList>
            <person name="Zhang X.Y."/>
        </authorList>
    </citation>
    <scope>NUCLEOTIDE SEQUENCE [LARGE SCALE GENOMIC DNA]</scope>
    <source>
        <strain evidence="4 5">C176</strain>
    </source>
</reference>
<dbReference type="EMBL" id="WJPP01000001">
    <property type="protein sequence ID" value="MRH77473.1"/>
    <property type="molecule type" value="Genomic_DNA"/>
</dbReference>
<sequence length="124" mass="13536">MQGNVLIVDNDLNITASLEFLLRHIGFNCLTADSYAAAIDVVTGKALDAALIDSNLPDRSGYSLCQKLLSTQGFEHLPILMLTSQVLQAEQEKALSLGAMDFIIKPFNPLMVMQRIQDLLTKAA</sequence>
<feature type="domain" description="Response regulatory" evidence="3">
    <location>
        <begin position="4"/>
        <end position="120"/>
    </location>
</feature>
<protein>
    <submittedName>
        <fullName evidence="4">Response regulator</fullName>
    </submittedName>
</protein>